<evidence type="ECO:0000256" key="1">
    <source>
        <dbReference type="ARBA" id="ARBA00004453"/>
    </source>
</evidence>
<dbReference type="RefSeq" id="WP_282679571.1">
    <property type="nucleotide sequence ID" value="NZ_CP106875.1"/>
</dbReference>
<sequence>MFSKVLFFEINPDAAQTFFSGSYWQSKIKQFRFVPMRSMPKEVGAMMEKSEGFGVAYPELNSTELVYEGADFVLLNYSIEVRKVPVKNLKRRVREMTAELKSKLGLETLDKEQKKEVNENAYKFELARTPETLSEYFILINKRGRWMAIDATTQKSLDKCITMLRSAFGTLPVTQLQVLDAREAFTEWVSNKAVPEDIYLGHDCKLDSLSDGALASYRKQELDCTEIHTNINNEKQVCEIGVNLKVESSGSEVLFPLVIDANLIVSSLKWKIDSEDLASEDIKSVAEGKMIYKNVSLNNVFNFVKASLVERHKGGSNEFMPTA</sequence>
<dbReference type="PANTHER" id="PTHR38103">
    <property type="entry name" value="RECOMBINATION-ASSOCIATED PROTEIN RDGC"/>
    <property type="match status" value="1"/>
</dbReference>
<dbReference type="Pfam" id="PF04381">
    <property type="entry name" value="RdgC"/>
    <property type="match status" value="1"/>
</dbReference>
<protein>
    <recommendedName>
        <fullName evidence="3">Recombination-associated protein RdgC</fullName>
    </recommendedName>
</protein>
<proteinExistence type="inferred from homology"/>
<dbReference type="Proteomes" id="UP001159075">
    <property type="component" value="Unassembled WGS sequence"/>
</dbReference>
<comment type="similarity">
    <text evidence="2">Belongs to the RdgC family.</text>
</comment>
<evidence type="ECO:0000256" key="3">
    <source>
        <dbReference type="ARBA" id="ARBA00022296"/>
    </source>
</evidence>
<keyword evidence="7" id="KW-1185">Reference proteome</keyword>
<keyword evidence="4" id="KW-0963">Cytoplasm</keyword>
<evidence type="ECO:0000256" key="2">
    <source>
        <dbReference type="ARBA" id="ARBA00008657"/>
    </source>
</evidence>
<organism evidence="6 7">
    <name type="scientific">Shewanella xiamenensis</name>
    <dbReference type="NCBI Taxonomy" id="332186"/>
    <lineage>
        <taxon>Bacteria</taxon>
        <taxon>Pseudomonadati</taxon>
        <taxon>Pseudomonadota</taxon>
        <taxon>Gammaproteobacteria</taxon>
        <taxon>Alteromonadales</taxon>
        <taxon>Shewanellaceae</taxon>
        <taxon>Shewanella</taxon>
    </lineage>
</organism>
<gene>
    <name evidence="6" type="ORF">ODY93_13560</name>
</gene>
<name>A0ABT6UGH0_9GAMM</name>
<reference evidence="6 7" key="1">
    <citation type="submission" date="2022-09" db="EMBL/GenBank/DDBJ databases">
        <title>The outer-membrane cytochrome OmcA is essential for infection of Shewanella oneidensis by a zebrafish-associated bacteriophage.</title>
        <authorList>
            <person name="Grenfell A.W."/>
            <person name="Intile P."/>
            <person name="Mcfarlane J."/>
            <person name="Leung D."/>
            <person name="Abdalla K."/>
            <person name="Wold M."/>
            <person name="Kees E."/>
            <person name="Gralnick J."/>
        </authorList>
    </citation>
    <scope>NUCLEOTIDE SEQUENCE [LARGE SCALE GENOMIC DNA]</scope>
    <source>
        <strain evidence="6 7">NF-5</strain>
    </source>
</reference>
<comment type="subcellular location">
    <subcellularLocation>
        <location evidence="1">Cytoplasm</location>
        <location evidence="1">Nucleoid</location>
    </subcellularLocation>
</comment>
<accession>A0ABT6UGH0</accession>
<evidence type="ECO:0000256" key="4">
    <source>
        <dbReference type="ARBA" id="ARBA00022490"/>
    </source>
</evidence>
<keyword evidence="5" id="KW-0233">DNA recombination</keyword>
<evidence type="ECO:0000256" key="5">
    <source>
        <dbReference type="ARBA" id="ARBA00023172"/>
    </source>
</evidence>
<comment type="caution">
    <text evidence="6">The sequence shown here is derived from an EMBL/GenBank/DDBJ whole genome shotgun (WGS) entry which is preliminary data.</text>
</comment>
<evidence type="ECO:0000313" key="6">
    <source>
        <dbReference type="EMBL" id="MDI5832601.1"/>
    </source>
</evidence>
<dbReference type="InterPro" id="IPR007476">
    <property type="entry name" value="RdgC"/>
</dbReference>
<dbReference type="PANTHER" id="PTHR38103:SF1">
    <property type="entry name" value="RECOMBINATION-ASSOCIATED PROTEIN RDGC"/>
    <property type="match status" value="1"/>
</dbReference>
<dbReference type="EMBL" id="JAOTLW010000013">
    <property type="protein sequence ID" value="MDI5832601.1"/>
    <property type="molecule type" value="Genomic_DNA"/>
</dbReference>
<evidence type="ECO:0000313" key="7">
    <source>
        <dbReference type="Proteomes" id="UP001159075"/>
    </source>
</evidence>